<dbReference type="Proteomes" id="UP000315636">
    <property type="component" value="Unassembled WGS sequence"/>
</dbReference>
<name>A0A521AWF8_9BACL</name>
<dbReference type="AlphaFoldDB" id="A0A521AWF8"/>
<dbReference type="OrthoDB" id="9763616at2"/>
<dbReference type="RefSeq" id="WP_142504071.1">
    <property type="nucleotide sequence ID" value="NZ_FXTI01000001.1"/>
</dbReference>
<reference evidence="3 4" key="1">
    <citation type="submission" date="2017-05" db="EMBL/GenBank/DDBJ databases">
        <authorList>
            <person name="Varghese N."/>
            <person name="Submissions S."/>
        </authorList>
    </citation>
    <scope>NUCLEOTIDE SEQUENCE [LARGE SCALE GENOMIC DNA]</scope>
    <source>
        <strain evidence="3 4">DSM 45474</strain>
    </source>
</reference>
<dbReference type="SUPFAM" id="SSF56300">
    <property type="entry name" value="Metallo-dependent phosphatases"/>
    <property type="match status" value="1"/>
</dbReference>
<dbReference type="Pfam" id="PF16655">
    <property type="entry name" value="PhoD_N"/>
    <property type="match status" value="1"/>
</dbReference>
<sequence>MKDPRILESEKTLNPERRTFLKSLLSGSALLILDSLGGNRMMDRLIHSVSASTDQLPRFNPRYPIGQGFDQSVASGDPTSTGAILWTRIDPSLTQGISSSQYDPDLVQWLNKGEPHSSVHQAIEEGKFLMVDVSETDDFSQIVLSGFTPVWKDYDHVVKVDTHGFLKPGKTYYYRFISKAGHVSQTGRFQTLIADGENLSSLRFAYVSCQDYTNGYYSALRFVAEEEVNFVIHLGDYVYESVGDPKYQNPLPDRQIQLPGGKSKAFSIEDYRTLYRTYRSDPDLQTLHERHAVISIWDDHEFANDTYYPAVAPDDSLESDPDRRLIANQVWFEYTPARVHFHPDKNFKDSIRIYRSFQVGNLAEFILTDERLYRHPHPCGEADLDIYFASGCPKMNDPAQSMLGAGISQQREWFLQTIQSSNALWKIWCNEVQFTPFKVLGRYFTLDTWDGYAGERQIITSELKKANVKNFLTITGDLHAYAASLIKEDYQNDPDDNAIGVELMVGSVTSSNLVETIGQLFSQIFSPSNPIPKKAVEEMIQKSPKAAQKLNETKKHMQQRTLSTSSLQSFLRKILDEIIGLIRIENPWIKLFNSSTHGYCMMELTQTKAIWTAYTVSDIQTPNANKSLLFQCEIPKDQSKIQILKD</sequence>
<dbReference type="Gene3D" id="2.60.40.380">
    <property type="entry name" value="Purple acid phosphatase-like, N-terminal"/>
    <property type="match status" value="1"/>
</dbReference>
<feature type="domain" description="Phospholipase D N-terminal" evidence="2">
    <location>
        <begin position="72"/>
        <end position="191"/>
    </location>
</feature>
<dbReference type="InterPro" id="IPR032093">
    <property type="entry name" value="PhoD_N"/>
</dbReference>
<dbReference type="InterPro" id="IPR029052">
    <property type="entry name" value="Metallo-depent_PP-like"/>
</dbReference>
<evidence type="ECO:0000313" key="3">
    <source>
        <dbReference type="EMBL" id="SMO39157.1"/>
    </source>
</evidence>
<evidence type="ECO:0000259" key="1">
    <source>
        <dbReference type="Pfam" id="PF09423"/>
    </source>
</evidence>
<keyword evidence="4" id="KW-1185">Reference proteome</keyword>
<dbReference type="EMBL" id="FXTI01000001">
    <property type="protein sequence ID" value="SMO39157.1"/>
    <property type="molecule type" value="Genomic_DNA"/>
</dbReference>
<accession>A0A521AWF8</accession>
<organism evidence="3 4">
    <name type="scientific">Melghirimyces algeriensis</name>
    <dbReference type="NCBI Taxonomy" id="910412"/>
    <lineage>
        <taxon>Bacteria</taxon>
        <taxon>Bacillati</taxon>
        <taxon>Bacillota</taxon>
        <taxon>Bacilli</taxon>
        <taxon>Bacillales</taxon>
        <taxon>Thermoactinomycetaceae</taxon>
        <taxon>Melghirimyces</taxon>
    </lineage>
</organism>
<evidence type="ECO:0000313" key="4">
    <source>
        <dbReference type="Proteomes" id="UP000315636"/>
    </source>
</evidence>
<dbReference type="Pfam" id="PF09423">
    <property type="entry name" value="PhoD"/>
    <property type="match status" value="1"/>
</dbReference>
<dbReference type="Gene3D" id="3.60.21.70">
    <property type="entry name" value="PhoD-like phosphatase"/>
    <property type="match status" value="1"/>
</dbReference>
<dbReference type="InterPro" id="IPR038607">
    <property type="entry name" value="PhoD-like_sf"/>
</dbReference>
<dbReference type="CDD" id="cd07389">
    <property type="entry name" value="MPP_PhoD"/>
    <property type="match status" value="1"/>
</dbReference>
<dbReference type="PANTHER" id="PTHR43606">
    <property type="entry name" value="PHOSPHATASE, PUTATIVE (AFU_ORTHOLOGUE AFUA_6G08710)-RELATED"/>
    <property type="match status" value="1"/>
</dbReference>
<dbReference type="InterPro" id="IPR018946">
    <property type="entry name" value="PhoD-like_MPP"/>
</dbReference>
<feature type="domain" description="PhoD-like phosphatase metallophosphatase" evidence="1">
    <location>
        <begin position="204"/>
        <end position="530"/>
    </location>
</feature>
<dbReference type="InterPro" id="IPR052900">
    <property type="entry name" value="Phospholipid_Metab_Enz"/>
</dbReference>
<protein>
    <submittedName>
        <fullName evidence="3">Alkaline phosphatase D</fullName>
    </submittedName>
</protein>
<evidence type="ECO:0000259" key="2">
    <source>
        <dbReference type="Pfam" id="PF16655"/>
    </source>
</evidence>
<proteinExistence type="predicted"/>
<gene>
    <name evidence="3" type="ORF">SAMN06264849_101389</name>
</gene>
<dbReference type="PANTHER" id="PTHR43606:SF2">
    <property type="entry name" value="ALKALINE PHOSPHATASE FAMILY PROTEIN (AFU_ORTHOLOGUE AFUA_5G03860)"/>
    <property type="match status" value="1"/>
</dbReference>